<dbReference type="AlphaFoldDB" id="A0A6B0TCE1"/>
<name>A0A6B0TCE1_9EURY</name>
<dbReference type="Proteomes" id="UP000466535">
    <property type="component" value="Unassembled WGS sequence"/>
</dbReference>
<dbReference type="PROSITE" id="PS51318">
    <property type="entry name" value="TAT"/>
    <property type="match status" value="1"/>
</dbReference>
<dbReference type="OrthoDB" id="265568at2157"/>
<evidence type="ECO:0000313" key="2">
    <source>
        <dbReference type="Proteomes" id="UP000466535"/>
    </source>
</evidence>
<protein>
    <submittedName>
        <fullName evidence="1">Uncharacterized protein</fullName>
    </submittedName>
</protein>
<reference evidence="1 2" key="1">
    <citation type="submission" date="2019-12" db="EMBL/GenBank/DDBJ databases">
        <title>Isolation and characterization of three novel carbon monoxide-oxidizing members of Halobacteria from salione crusts and soils.</title>
        <authorList>
            <person name="Myers M.R."/>
            <person name="King G.M."/>
        </authorList>
    </citation>
    <scope>NUCLEOTIDE SEQUENCE [LARGE SCALE GENOMIC DNA]</scope>
    <source>
        <strain evidence="1 2">WSH3</strain>
    </source>
</reference>
<keyword evidence="2" id="KW-1185">Reference proteome</keyword>
<comment type="caution">
    <text evidence="1">The sequence shown here is derived from an EMBL/GenBank/DDBJ whole genome shotgun (WGS) entry which is preliminary data.</text>
</comment>
<dbReference type="EMBL" id="WUUT01000006">
    <property type="protein sequence ID" value="MXR52901.1"/>
    <property type="molecule type" value="Genomic_DNA"/>
</dbReference>
<accession>A0A6B0TCE1</accession>
<dbReference type="InterPro" id="IPR006311">
    <property type="entry name" value="TAT_signal"/>
</dbReference>
<dbReference type="PROSITE" id="PS51257">
    <property type="entry name" value="PROKAR_LIPOPROTEIN"/>
    <property type="match status" value="1"/>
</dbReference>
<proteinExistence type="predicted"/>
<evidence type="ECO:0000313" key="1">
    <source>
        <dbReference type="EMBL" id="MXR52901.1"/>
    </source>
</evidence>
<dbReference type="RefSeq" id="WP_159765029.1">
    <property type="nucleotide sequence ID" value="NZ_WUUT01000006.1"/>
</dbReference>
<sequence>MSMQTRRSFLGLVASASALGLAGCGSRTAPDDARYPKEVTVSGGDDTLAAWVLPGKRRLDEAIFGTPAQPKGLEEDIGVPLDARETNADGTEFTQTAMPTPFSDEIREITGSFEYTVTDTVPYDTPDSDDTG</sequence>
<gene>
    <name evidence="1" type="ORF">GRX03_14975</name>
</gene>
<organism evidence="1 2">
    <name type="scientific">Halovenus carboxidivorans</name>
    <dbReference type="NCBI Taxonomy" id="2692199"/>
    <lineage>
        <taxon>Archaea</taxon>
        <taxon>Methanobacteriati</taxon>
        <taxon>Methanobacteriota</taxon>
        <taxon>Stenosarchaea group</taxon>
        <taxon>Halobacteria</taxon>
        <taxon>Halobacteriales</taxon>
        <taxon>Haloarculaceae</taxon>
        <taxon>Halovenus</taxon>
    </lineage>
</organism>